<proteinExistence type="predicted"/>
<dbReference type="Proteomes" id="UP000823775">
    <property type="component" value="Unassembled WGS sequence"/>
</dbReference>
<gene>
    <name evidence="2" type="ORF">HAX54_005791</name>
</gene>
<feature type="transmembrane region" description="Helical" evidence="1">
    <location>
        <begin position="44"/>
        <end position="69"/>
    </location>
</feature>
<keyword evidence="1" id="KW-1133">Transmembrane helix</keyword>
<protein>
    <submittedName>
        <fullName evidence="2">Uncharacterized protein</fullName>
    </submittedName>
</protein>
<evidence type="ECO:0000256" key="1">
    <source>
        <dbReference type="SAM" id="Phobius"/>
    </source>
</evidence>
<dbReference type="EMBL" id="JACEIK010001293">
    <property type="protein sequence ID" value="MCD7468006.1"/>
    <property type="molecule type" value="Genomic_DNA"/>
</dbReference>
<keyword evidence="1" id="KW-0472">Membrane</keyword>
<accession>A0ABS8TAJ0</accession>
<name>A0ABS8TAJ0_DATST</name>
<comment type="caution">
    <text evidence="2">The sequence shown here is derived from an EMBL/GenBank/DDBJ whole genome shotgun (WGS) entry which is preliminary data.</text>
</comment>
<organism evidence="2 3">
    <name type="scientific">Datura stramonium</name>
    <name type="common">Jimsonweed</name>
    <name type="synonym">Common thornapple</name>
    <dbReference type="NCBI Taxonomy" id="4076"/>
    <lineage>
        <taxon>Eukaryota</taxon>
        <taxon>Viridiplantae</taxon>
        <taxon>Streptophyta</taxon>
        <taxon>Embryophyta</taxon>
        <taxon>Tracheophyta</taxon>
        <taxon>Spermatophyta</taxon>
        <taxon>Magnoliopsida</taxon>
        <taxon>eudicotyledons</taxon>
        <taxon>Gunneridae</taxon>
        <taxon>Pentapetalae</taxon>
        <taxon>asterids</taxon>
        <taxon>lamiids</taxon>
        <taxon>Solanales</taxon>
        <taxon>Solanaceae</taxon>
        <taxon>Solanoideae</taxon>
        <taxon>Datureae</taxon>
        <taxon>Datura</taxon>
    </lineage>
</organism>
<keyword evidence="3" id="KW-1185">Reference proteome</keyword>
<evidence type="ECO:0000313" key="2">
    <source>
        <dbReference type="EMBL" id="MCD7468006.1"/>
    </source>
</evidence>
<evidence type="ECO:0000313" key="3">
    <source>
        <dbReference type="Proteomes" id="UP000823775"/>
    </source>
</evidence>
<keyword evidence="1" id="KW-0812">Transmembrane</keyword>
<sequence>MKELDPPTMIGASHGGYGVDSKRSHVTKALGRTLVRINTPSRCAWYPTTFFFVVLFVAMSSPFIHLYFLSELTISPWKMRVAKSMESLDFPELRFPSPPQPYPFAVVG</sequence>
<reference evidence="2 3" key="1">
    <citation type="journal article" date="2021" name="BMC Genomics">
        <title>Datura genome reveals duplications of psychoactive alkaloid biosynthetic genes and high mutation rate following tissue culture.</title>
        <authorList>
            <person name="Rajewski A."/>
            <person name="Carter-House D."/>
            <person name="Stajich J."/>
            <person name="Litt A."/>
        </authorList>
    </citation>
    <scope>NUCLEOTIDE SEQUENCE [LARGE SCALE GENOMIC DNA]</scope>
    <source>
        <strain evidence="2">AR-01</strain>
    </source>
</reference>